<dbReference type="EMBL" id="JANHNZ010000006">
    <property type="protein sequence ID" value="MCQ9210262.1"/>
    <property type="molecule type" value="Genomic_DNA"/>
</dbReference>
<evidence type="ECO:0000256" key="7">
    <source>
        <dbReference type="ARBA" id="ARBA00023010"/>
    </source>
</evidence>
<dbReference type="HAMAP" id="MF_00422">
    <property type="entry name" value="SecE"/>
    <property type="match status" value="1"/>
</dbReference>
<comment type="function">
    <text evidence="9">Essential subunit of the Sec protein translocation channel SecYEG. Clamps together the 2 halves of SecY. May contact the channel plug during translocation.</text>
</comment>
<evidence type="ECO:0000256" key="2">
    <source>
        <dbReference type="ARBA" id="ARBA00022448"/>
    </source>
</evidence>
<dbReference type="NCBIfam" id="TIGR00964">
    <property type="entry name" value="secE_bact"/>
    <property type="match status" value="1"/>
</dbReference>
<keyword evidence="11" id="KW-1185">Reference proteome</keyword>
<evidence type="ECO:0000256" key="5">
    <source>
        <dbReference type="ARBA" id="ARBA00022927"/>
    </source>
</evidence>
<keyword evidence="8 9" id="KW-0472">Membrane</keyword>
<comment type="similarity">
    <text evidence="9">Belongs to the SecE/SEC61-gamma family.</text>
</comment>
<dbReference type="InterPro" id="IPR038379">
    <property type="entry name" value="SecE_sf"/>
</dbReference>
<dbReference type="PANTHER" id="PTHR33910">
    <property type="entry name" value="PROTEIN TRANSLOCASE SUBUNIT SECE"/>
    <property type="match status" value="1"/>
</dbReference>
<dbReference type="Proteomes" id="UP001059480">
    <property type="component" value="Unassembled WGS sequence"/>
</dbReference>
<protein>
    <recommendedName>
        <fullName evidence="9">Protein translocase subunit SecE</fullName>
    </recommendedName>
</protein>
<evidence type="ECO:0000256" key="9">
    <source>
        <dbReference type="HAMAP-Rule" id="MF_00422"/>
    </source>
</evidence>
<evidence type="ECO:0000313" key="11">
    <source>
        <dbReference type="Proteomes" id="UP001059480"/>
    </source>
</evidence>
<comment type="subunit">
    <text evidence="9">Component of the Sec protein translocase complex. Heterotrimer consisting of SecY, SecE and SecG subunits. The heterotrimers can form oligomers, although 1 heterotrimer is thought to be able to translocate proteins. Interacts with the ribosome. Interacts with SecDF, and other proteins may be involved. Interacts with SecA.</text>
</comment>
<keyword evidence="6 9" id="KW-1133">Transmembrane helix</keyword>
<keyword evidence="3 9" id="KW-1003">Cell membrane</keyword>
<reference evidence="10" key="3">
    <citation type="journal article" date="2023" name="Microbiol. Resour. Announc.">
        <title>Draft Genome Sequence of Granulicatella sp. Strain S8, Isolated from a Marine Fish, Seriola quinqueradiata.</title>
        <authorList>
            <person name="Lee M."/>
            <person name="Farooq A."/>
            <person name="Jeong J.B."/>
            <person name="Jung M.Y."/>
        </authorList>
    </citation>
    <scope>NUCLEOTIDE SEQUENCE</scope>
    <source>
        <strain evidence="10">S8</strain>
    </source>
</reference>
<evidence type="ECO:0000313" key="10">
    <source>
        <dbReference type="EMBL" id="MCQ9210262.1"/>
    </source>
</evidence>
<reference evidence="10" key="1">
    <citation type="submission" date="2022-07" db="EMBL/GenBank/DDBJ databases">
        <authorList>
            <person name="Jung M.-Y."/>
            <person name="Lee M."/>
        </authorList>
    </citation>
    <scope>NUCLEOTIDE SEQUENCE</scope>
    <source>
        <strain evidence="10">S8</strain>
    </source>
</reference>
<evidence type="ECO:0000256" key="8">
    <source>
        <dbReference type="ARBA" id="ARBA00023136"/>
    </source>
</evidence>
<evidence type="ECO:0000256" key="3">
    <source>
        <dbReference type="ARBA" id="ARBA00022475"/>
    </source>
</evidence>
<organism evidence="10 11">
    <name type="scientific">Granulicatella seriolae</name>
    <dbReference type="NCBI Taxonomy" id="2967226"/>
    <lineage>
        <taxon>Bacteria</taxon>
        <taxon>Bacillati</taxon>
        <taxon>Bacillota</taxon>
        <taxon>Bacilli</taxon>
        <taxon>Lactobacillales</taxon>
        <taxon>Carnobacteriaceae</taxon>
        <taxon>Granulicatella</taxon>
    </lineage>
</organism>
<dbReference type="Gene3D" id="1.20.5.1030">
    <property type="entry name" value="Preprotein translocase secy subunit"/>
    <property type="match status" value="1"/>
</dbReference>
<dbReference type="InterPro" id="IPR001901">
    <property type="entry name" value="Translocase_SecE/Sec61-g"/>
</dbReference>
<name>A0ABT1WP21_9LACT</name>
<dbReference type="RefSeq" id="WP_256945375.1">
    <property type="nucleotide sequence ID" value="NZ_JANHNZ010000006.1"/>
</dbReference>
<keyword evidence="4 9" id="KW-0812">Transmembrane</keyword>
<keyword evidence="2 9" id="KW-0813">Transport</keyword>
<keyword evidence="5 9" id="KW-0653">Protein transport</keyword>
<gene>
    <name evidence="9 10" type="primary">secE</name>
    <name evidence="10" type="ORF">NPA36_06835</name>
</gene>
<sequence length="56" mass="6135">MKFLASVVEEMKLVTWPTGKEVNRYTTTVVATVIVSVIFFAAVDYGIGALVNTLLK</sequence>
<comment type="subcellular location">
    <subcellularLocation>
        <location evidence="9">Cell membrane</location>
        <topology evidence="9">Single-pass membrane protein</topology>
    </subcellularLocation>
    <subcellularLocation>
        <location evidence="1">Membrane</location>
    </subcellularLocation>
</comment>
<comment type="caution">
    <text evidence="10">The sequence shown here is derived from an EMBL/GenBank/DDBJ whole genome shotgun (WGS) entry which is preliminary data.</text>
</comment>
<evidence type="ECO:0000256" key="6">
    <source>
        <dbReference type="ARBA" id="ARBA00022989"/>
    </source>
</evidence>
<accession>A0ABT1WP21</accession>
<dbReference type="InterPro" id="IPR005807">
    <property type="entry name" value="SecE_bac"/>
</dbReference>
<dbReference type="PANTHER" id="PTHR33910:SF1">
    <property type="entry name" value="PROTEIN TRANSLOCASE SUBUNIT SECE"/>
    <property type="match status" value="1"/>
</dbReference>
<evidence type="ECO:0000256" key="1">
    <source>
        <dbReference type="ARBA" id="ARBA00004370"/>
    </source>
</evidence>
<feature type="transmembrane region" description="Helical" evidence="9">
    <location>
        <begin position="29"/>
        <end position="55"/>
    </location>
</feature>
<proteinExistence type="inferred from homology"/>
<evidence type="ECO:0000256" key="4">
    <source>
        <dbReference type="ARBA" id="ARBA00022692"/>
    </source>
</evidence>
<dbReference type="Pfam" id="PF00584">
    <property type="entry name" value="SecE"/>
    <property type="match status" value="1"/>
</dbReference>
<reference evidence="10" key="2">
    <citation type="journal article" date="2023" name="Curr. Microbiol.">
        <title>Granulicatella seriolae sp. nov., a Novel Facultative Anaerobe Isolated from Yellowtail Marine Fish.</title>
        <authorList>
            <person name="Lee M."/>
            <person name="Choi Y.J."/>
            <person name="Farooq A."/>
            <person name="Jeong J.B."/>
            <person name="Jung M.Y."/>
        </authorList>
    </citation>
    <scope>NUCLEOTIDE SEQUENCE</scope>
    <source>
        <strain evidence="10">S8</strain>
    </source>
</reference>
<keyword evidence="7 9" id="KW-0811">Translocation</keyword>